<dbReference type="InterPro" id="IPR052026">
    <property type="entry name" value="ExeA_AAA_ATPase_DNA-bind"/>
</dbReference>
<feature type="region of interest" description="Disordered" evidence="1">
    <location>
        <begin position="322"/>
        <end position="421"/>
    </location>
</feature>
<feature type="domain" description="AAA+ ATPase" evidence="2">
    <location>
        <begin position="42"/>
        <end position="211"/>
    </location>
</feature>
<dbReference type="SUPFAM" id="SSF52540">
    <property type="entry name" value="P-loop containing nucleoside triphosphate hydrolases"/>
    <property type="match status" value="1"/>
</dbReference>
<feature type="compositionally biased region" description="Basic and acidic residues" evidence="1">
    <location>
        <begin position="369"/>
        <end position="390"/>
    </location>
</feature>
<comment type="caution">
    <text evidence="3">The sequence shown here is derived from an EMBL/GenBank/DDBJ whole genome shotgun (WGS) entry which is preliminary data.</text>
</comment>
<dbReference type="EMBL" id="DSTK01000040">
    <property type="protein sequence ID" value="HFK98544.1"/>
    <property type="molecule type" value="Genomic_DNA"/>
</dbReference>
<name>A0A832EKE7_9BACT</name>
<dbReference type="SMART" id="SM00382">
    <property type="entry name" value="AAA"/>
    <property type="match status" value="1"/>
</dbReference>
<feature type="compositionally biased region" description="Low complexity" evidence="1">
    <location>
        <begin position="502"/>
        <end position="526"/>
    </location>
</feature>
<gene>
    <name evidence="3" type="ORF">ENS06_14620</name>
</gene>
<feature type="compositionally biased region" description="Pro residues" evidence="1">
    <location>
        <begin position="536"/>
        <end position="547"/>
    </location>
</feature>
<feature type="compositionally biased region" description="Basic and acidic residues" evidence="1">
    <location>
        <begin position="464"/>
        <end position="475"/>
    </location>
</feature>
<evidence type="ECO:0000259" key="2">
    <source>
        <dbReference type="SMART" id="SM00382"/>
    </source>
</evidence>
<dbReference type="InterPro" id="IPR003593">
    <property type="entry name" value="AAA+_ATPase"/>
</dbReference>
<dbReference type="PANTHER" id="PTHR35894">
    <property type="entry name" value="GENERAL SECRETION PATHWAY PROTEIN A-RELATED"/>
    <property type="match status" value="1"/>
</dbReference>
<organism evidence="3">
    <name type="scientific">Desulfacinum infernum</name>
    <dbReference type="NCBI Taxonomy" id="35837"/>
    <lineage>
        <taxon>Bacteria</taxon>
        <taxon>Pseudomonadati</taxon>
        <taxon>Thermodesulfobacteriota</taxon>
        <taxon>Syntrophobacteria</taxon>
        <taxon>Syntrophobacterales</taxon>
        <taxon>Syntrophobacteraceae</taxon>
        <taxon>Desulfacinum</taxon>
    </lineage>
</organism>
<dbReference type="Gene3D" id="3.40.50.300">
    <property type="entry name" value="P-loop containing nucleotide triphosphate hydrolases"/>
    <property type="match status" value="1"/>
</dbReference>
<evidence type="ECO:0000256" key="1">
    <source>
        <dbReference type="SAM" id="MobiDB-lite"/>
    </source>
</evidence>
<feature type="region of interest" description="Disordered" evidence="1">
    <location>
        <begin position="459"/>
        <end position="563"/>
    </location>
</feature>
<dbReference type="GO" id="GO:0016887">
    <property type="term" value="F:ATP hydrolysis activity"/>
    <property type="evidence" value="ECO:0007669"/>
    <property type="project" value="InterPro"/>
</dbReference>
<dbReference type="PANTHER" id="PTHR35894:SF1">
    <property type="entry name" value="PHOSPHORIBULOKINASE _ URIDINE KINASE FAMILY"/>
    <property type="match status" value="1"/>
</dbReference>
<dbReference type="InterPro" id="IPR049945">
    <property type="entry name" value="AAA_22"/>
</dbReference>
<dbReference type="Pfam" id="PF13401">
    <property type="entry name" value="AAA_22"/>
    <property type="match status" value="1"/>
</dbReference>
<sequence length="563" mass="61681">MYLDFYGFRSEPFHITPDPDFLYLSPSHKEALAAIIYGVQQRKGFITITGEIGLGKTTIVRSYLERYDRTRIKTVLVFNANVSFTGLLRVIYRELGLEPPDLDPYEMVHHLHTVLIKEYQDGWNVVLIIDEAQNMPIETLENLRMLSNLESTKDKLIQIILIGQPELENTLNLHQLRQLKQRIAIRTTLKPLTPKESLDYIRHRLSLVQSAPREVFTQGALELIIKEAQGIPRKINIICDNAFITGFGYGRKPVTPQIVREVIADLEGRTQAKPWGRRKIALAGLCAAVLAAALVWHPDAPRTAWTWVLEGVKRFQSLTAPAGVPQKGENATPGGAAGVDSNGQRIVKPLPLSEKGVGASPDGTTGDPSPEKKTRHETPDQTDVVKKKPDQSSALRQPAESRGVLTTHPGHPPLSPAFLERAASSDSLRNLGTASSMMLPGSWDPEKVRLAEYEALQKKVAAKASEKTASPDKKARGVPAAPPSKEPPERPRSPTSSLSKGAETSEAAPPTAATSEPAPVSEAASAKQPSGMPKASHPPSPEIPQPDPGRVIDWILNKRSQRP</sequence>
<proteinExistence type="predicted"/>
<accession>A0A832EKE7</accession>
<reference evidence="3" key="1">
    <citation type="journal article" date="2020" name="mSystems">
        <title>Genome- and Community-Level Interaction Insights into Carbon Utilization and Element Cycling Functions of Hydrothermarchaeota in Hydrothermal Sediment.</title>
        <authorList>
            <person name="Zhou Z."/>
            <person name="Liu Y."/>
            <person name="Xu W."/>
            <person name="Pan J."/>
            <person name="Luo Z.H."/>
            <person name="Li M."/>
        </authorList>
    </citation>
    <scope>NUCLEOTIDE SEQUENCE [LARGE SCALE GENOMIC DNA]</scope>
    <source>
        <strain evidence="3">SpSt-456</strain>
    </source>
</reference>
<dbReference type="AlphaFoldDB" id="A0A832EKE7"/>
<dbReference type="InterPro" id="IPR027417">
    <property type="entry name" value="P-loop_NTPase"/>
</dbReference>
<evidence type="ECO:0000313" key="3">
    <source>
        <dbReference type="EMBL" id="HFK98544.1"/>
    </source>
</evidence>
<protein>
    <submittedName>
        <fullName evidence="3">Peptidoglycan-binding protein</fullName>
    </submittedName>
</protein>